<reference evidence="2" key="1">
    <citation type="journal article" date="2014" name="Proc. Natl. Acad. Sci. U.S.A.">
        <title>Extensive sampling of basidiomycete genomes demonstrates inadequacy of the white-rot/brown-rot paradigm for wood decay fungi.</title>
        <authorList>
            <person name="Riley R."/>
            <person name="Salamov A.A."/>
            <person name="Brown D.W."/>
            <person name="Nagy L.G."/>
            <person name="Floudas D."/>
            <person name="Held B.W."/>
            <person name="Levasseur A."/>
            <person name="Lombard V."/>
            <person name="Morin E."/>
            <person name="Otillar R."/>
            <person name="Lindquist E.A."/>
            <person name="Sun H."/>
            <person name="LaButti K.M."/>
            <person name="Schmutz J."/>
            <person name="Jabbour D."/>
            <person name="Luo H."/>
            <person name="Baker S.E."/>
            <person name="Pisabarro A.G."/>
            <person name="Walton J.D."/>
            <person name="Blanchette R.A."/>
            <person name="Henrissat B."/>
            <person name="Martin F."/>
            <person name="Cullen D."/>
            <person name="Hibbett D.S."/>
            <person name="Grigoriev I.V."/>
        </authorList>
    </citation>
    <scope>NUCLEOTIDE SEQUENCE [LARGE SCALE GENOMIC DNA]</scope>
    <source>
        <strain evidence="2">MUCL 33604</strain>
    </source>
</reference>
<evidence type="ECO:0000313" key="2">
    <source>
        <dbReference type="Proteomes" id="UP000027265"/>
    </source>
</evidence>
<name>A0A067PLA8_9AGAM</name>
<accession>A0A067PLA8</accession>
<keyword evidence="2" id="KW-1185">Reference proteome</keyword>
<dbReference type="EMBL" id="KL197745">
    <property type="protein sequence ID" value="KDQ51812.1"/>
    <property type="molecule type" value="Genomic_DNA"/>
</dbReference>
<gene>
    <name evidence="1" type="ORF">JAAARDRAFT_62326</name>
</gene>
<sequence length="113" mass="12308">MIGLVGWSRYDLRPDVVRDASPLLLSLNTGPNHLAPALLYATSVSIVSPVSMLDVSPVEDDVVTQKLAIEIPVQQGHLAEVAENGYLTIHPFKVRISQGRPSQYHLGGDRPNQ</sequence>
<protein>
    <submittedName>
        <fullName evidence="1">Uncharacterized protein</fullName>
    </submittedName>
</protein>
<evidence type="ECO:0000313" key="1">
    <source>
        <dbReference type="EMBL" id="KDQ51812.1"/>
    </source>
</evidence>
<proteinExistence type="predicted"/>
<dbReference type="HOGENOM" id="CLU_2133864_0_0_1"/>
<dbReference type="AlphaFoldDB" id="A0A067PLA8"/>
<dbReference type="InParanoid" id="A0A067PLA8"/>
<dbReference type="Proteomes" id="UP000027265">
    <property type="component" value="Unassembled WGS sequence"/>
</dbReference>
<organism evidence="1 2">
    <name type="scientific">Jaapia argillacea MUCL 33604</name>
    <dbReference type="NCBI Taxonomy" id="933084"/>
    <lineage>
        <taxon>Eukaryota</taxon>
        <taxon>Fungi</taxon>
        <taxon>Dikarya</taxon>
        <taxon>Basidiomycota</taxon>
        <taxon>Agaricomycotina</taxon>
        <taxon>Agaricomycetes</taxon>
        <taxon>Agaricomycetidae</taxon>
        <taxon>Jaapiales</taxon>
        <taxon>Jaapiaceae</taxon>
        <taxon>Jaapia</taxon>
    </lineage>
</organism>
<dbReference type="STRING" id="933084.A0A067PLA8"/>